<comment type="caution">
    <text evidence="1">The sequence shown here is derived from an EMBL/GenBank/DDBJ whole genome shotgun (WGS) entry which is preliminary data.</text>
</comment>
<organism evidence="1 2">
    <name type="scientific">Brachionus plicatilis</name>
    <name type="common">Marine rotifer</name>
    <name type="synonym">Brachionus muelleri</name>
    <dbReference type="NCBI Taxonomy" id="10195"/>
    <lineage>
        <taxon>Eukaryota</taxon>
        <taxon>Metazoa</taxon>
        <taxon>Spiralia</taxon>
        <taxon>Gnathifera</taxon>
        <taxon>Rotifera</taxon>
        <taxon>Eurotatoria</taxon>
        <taxon>Monogononta</taxon>
        <taxon>Pseudotrocha</taxon>
        <taxon>Ploima</taxon>
        <taxon>Brachionidae</taxon>
        <taxon>Brachionus</taxon>
    </lineage>
</organism>
<proteinExistence type="predicted"/>
<dbReference type="Proteomes" id="UP000276133">
    <property type="component" value="Unassembled WGS sequence"/>
</dbReference>
<keyword evidence="2" id="KW-1185">Reference proteome</keyword>
<accession>A0A3M7R8S7</accession>
<sequence length="77" mass="8922">MNLLSALKGTLYEADQLISILLQKNIEEESLFVMNKNIHPLKCKYIPLKFDLITAKFKFISRSDYEMKPQILCANIS</sequence>
<dbReference type="AlphaFoldDB" id="A0A3M7R8S7"/>
<protein>
    <submittedName>
        <fullName evidence="1">Uncharacterized protein</fullName>
    </submittedName>
</protein>
<reference evidence="1 2" key="1">
    <citation type="journal article" date="2018" name="Sci. Rep.">
        <title>Genomic signatures of local adaptation to the degree of environmental predictability in rotifers.</title>
        <authorList>
            <person name="Franch-Gras L."/>
            <person name="Hahn C."/>
            <person name="Garcia-Roger E.M."/>
            <person name="Carmona M.J."/>
            <person name="Serra M."/>
            <person name="Gomez A."/>
        </authorList>
    </citation>
    <scope>NUCLEOTIDE SEQUENCE [LARGE SCALE GENOMIC DNA]</scope>
    <source>
        <strain evidence="1">HYR1</strain>
    </source>
</reference>
<evidence type="ECO:0000313" key="2">
    <source>
        <dbReference type="Proteomes" id="UP000276133"/>
    </source>
</evidence>
<evidence type="ECO:0000313" key="1">
    <source>
        <dbReference type="EMBL" id="RNA19824.1"/>
    </source>
</evidence>
<dbReference type="EMBL" id="REGN01003972">
    <property type="protein sequence ID" value="RNA19824.1"/>
    <property type="molecule type" value="Genomic_DNA"/>
</dbReference>
<name>A0A3M7R8S7_BRAPC</name>
<gene>
    <name evidence="1" type="ORF">BpHYR1_033417</name>
</gene>